<comment type="caution">
    <text evidence="3">The sequence shown here is derived from an EMBL/GenBank/DDBJ whole genome shotgun (WGS) entry which is preliminary data.</text>
</comment>
<dbReference type="GO" id="GO:0008757">
    <property type="term" value="F:S-adenosylmethionine-dependent methyltransferase activity"/>
    <property type="evidence" value="ECO:0007669"/>
    <property type="project" value="InterPro"/>
</dbReference>
<feature type="region of interest" description="Disordered" evidence="1">
    <location>
        <begin position="190"/>
        <end position="210"/>
    </location>
</feature>
<dbReference type="Pfam" id="PF08241">
    <property type="entry name" value="Methyltransf_11"/>
    <property type="match status" value="1"/>
</dbReference>
<sequence length="232" mass="25619">MYVRKRHFLGETTTPFLPISPSHASQSTASNSTEVLNQLRPPKPDWYFELYGYFRSAGMERYEKEIAVYKRKLFANLVGKAETVLEIGIGAGPNIKYYNNIPNVSVLGVDPNPKMESHARKSAIEAGVKSENFKFIHAVAESMPLEDASVDAVVGSLVMCSVTDIPQTLEGAAVETSADSVEMVSPPRNALEEGDSVINPPDDRKPNPKKLRDAASWPFIVISFHLSFSLKF</sequence>
<evidence type="ECO:0000256" key="1">
    <source>
        <dbReference type="SAM" id="MobiDB-lite"/>
    </source>
</evidence>
<evidence type="ECO:0000313" key="4">
    <source>
        <dbReference type="Proteomes" id="UP000886595"/>
    </source>
</evidence>
<dbReference type="OrthoDB" id="416496at2759"/>
<feature type="compositionally biased region" description="Basic and acidic residues" evidence="1">
    <location>
        <begin position="201"/>
        <end position="210"/>
    </location>
</feature>
<keyword evidence="4" id="KW-1185">Reference proteome</keyword>
<dbReference type="EMBL" id="JAAMPC010000003">
    <property type="protein sequence ID" value="KAG2321503.1"/>
    <property type="molecule type" value="Genomic_DNA"/>
</dbReference>
<dbReference type="PANTHER" id="PTHR45036">
    <property type="entry name" value="METHYLTRANSFERASE LIKE 7B"/>
    <property type="match status" value="1"/>
</dbReference>
<name>A0A8X8B4P9_BRACI</name>
<evidence type="ECO:0000313" key="3">
    <source>
        <dbReference type="EMBL" id="KAG2321503.1"/>
    </source>
</evidence>
<protein>
    <recommendedName>
        <fullName evidence="2">Methyltransferase type 11 domain-containing protein</fullName>
    </recommendedName>
</protein>
<feature type="domain" description="Methyltransferase type 11" evidence="2">
    <location>
        <begin position="85"/>
        <end position="170"/>
    </location>
</feature>
<dbReference type="AlphaFoldDB" id="A0A8X8B4P9"/>
<dbReference type="SUPFAM" id="SSF53335">
    <property type="entry name" value="S-adenosyl-L-methionine-dependent methyltransferases"/>
    <property type="match status" value="1"/>
</dbReference>
<gene>
    <name evidence="3" type="ORF">Bca52824_014716</name>
</gene>
<evidence type="ECO:0000259" key="2">
    <source>
        <dbReference type="Pfam" id="PF08241"/>
    </source>
</evidence>
<dbReference type="Gene3D" id="3.40.50.150">
    <property type="entry name" value="Vaccinia Virus protein VP39"/>
    <property type="match status" value="1"/>
</dbReference>
<organism evidence="3 4">
    <name type="scientific">Brassica carinata</name>
    <name type="common">Ethiopian mustard</name>
    <name type="synonym">Abyssinian cabbage</name>
    <dbReference type="NCBI Taxonomy" id="52824"/>
    <lineage>
        <taxon>Eukaryota</taxon>
        <taxon>Viridiplantae</taxon>
        <taxon>Streptophyta</taxon>
        <taxon>Embryophyta</taxon>
        <taxon>Tracheophyta</taxon>
        <taxon>Spermatophyta</taxon>
        <taxon>Magnoliopsida</taxon>
        <taxon>eudicotyledons</taxon>
        <taxon>Gunneridae</taxon>
        <taxon>Pentapetalae</taxon>
        <taxon>rosids</taxon>
        <taxon>malvids</taxon>
        <taxon>Brassicales</taxon>
        <taxon>Brassicaceae</taxon>
        <taxon>Brassiceae</taxon>
        <taxon>Brassica</taxon>
    </lineage>
</organism>
<dbReference type="InterPro" id="IPR052356">
    <property type="entry name" value="Thiol_S-MT"/>
</dbReference>
<accession>A0A8X8B4P9</accession>
<dbReference type="PANTHER" id="PTHR45036:SF1">
    <property type="entry name" value="METHYLTRANSFERASE LIKE 7A"/>
    <property type="match status" value="1"/>
</dbReference>
<proteinExistence type="predicted"/>
<dbReference type="InterPro" id="IPR013216">
    <property type="entry name" value="Methyltransf_11"/>
</dbReference>
<dbReference type="CDD" id="cd02440">
    <property type="entry name" value="AdoMet_MTases"/>
    <property type="match status" value="1"/>
</dbReference>
<reference evidence="3 4" key="1">
    <citation type="submission" date="2020-02" db="EMBL/GenBank/DDBJ databases">
        <authorList>
            <person name="Ma Q."/>
            <person name="Huang Y."/>
            <person name="Song X."/>
            <person name="Pei D."/>
        </authorList>
    </citation>
    <scope>NUCLEOTIDE SEQUENCE [LARGE SCALE GENOMIC DNA]</scope>
    <source>
        <strain evidence="3">Sxm20200214</strain>
        <tissue evidence="3">Leaf</tissue>
    </source>
</reference>
<dbReference type="Proteomes" id="UP000886595">
    <property type="component" value="Unassembled WGS sequence"/>
</dbReference>
<dbReference type="InterPro" id="IPR029063">
    <property type="entry name" value="SAM-dependent_MTases_sf"/>
</dbReference>